<feature type="region of interest" description="Disordered" evidence="5">
    <location>
        <begin position="340"/>
        <end position="361"/>
    </location>
</feature>
<evidence type="ECO:0000313" key="7">
    <source>
        <dbReference type="EMBL" id="RAQ94644.1"/>
    </source>
</evidence>
<dbReference type="Pfam" id="PF04879">
    <property type="entry name" value="Molybdop_Fe4S4"/>
    <property type="match status" value="1"/>
</dbReference>
<proteinExistence type="predicted"/>
<dbReference type="InterPro" id="IPR006657">
    <property type="entry name" value="MoPterin_dinucl-bd_dom"/>
</dbReference>
<evidence type="ECO:0000256" key="3">
    <source>
        <dbReference type="ARBA" id="ARBA00023004"/>
    </source>
</evidence>
<evidence type="ECO:0000256" key="2">
    <source>
        <dbReference type="ARBA" id="ARBA00022723"/>
    </source>
</evidence>
<organism evidence="7 8">
    <name type="scientific">Thermogemmatispora tikiterensis</name>
    <dbReference type="NCBI Taxonomy" id="1825093"/>
    <lineage>
        <taxon>Bacteria</taxon>
        <taxon>Bacillati</taxon>
        <taxon>Chloroflexota</taxon>
        <taxon>Ktedonobacteria</taxon>
        <taxon>Thermogemmatisporales</taxon>
        <taxon>Thermogemmatisporaceae</taxon>
        <taxon>Thermogemmatispora</taxon>
    </lineage>
</organism>
<dbReference type="Gene3D" id="2.40.40.20">
    <property type="match status" value="1"/>
</dbReference>
<dbReference type="PANTHER" id="PTHR43105">
    <property type="entry name" value="RESPIRATORY NITRATE REDUCTASE"/>
    <property type="match status" value="1"/>
</dbReference>
<dbReference type="Gene3D" id="2.20.25.90">
    <property type="entry name" value="ADC-like domains"/>
    <property type="match status" value="1"/>
</dbReference>
<reference evidence="7 8" key="1">
    <citation type="submission" date="2016-08" db="EMBL/GenBank/DDBJ databases">
        <title>Analysis of Carbohydrate Active Enzymes in Thermogemmatispora T81 Reveals Carbohydrate Degradation Ability.</title>
        <authorList>
            <person name="Tomazini A."/>
            <person name="Lal S."/>
            <person name="Stott M."/>
            <person name="Henrissat B."/>
            <person name="Polikarpov I."/>
            <person name="Sparling R."/>
            <person name="Levin D.B."/>
        </authorList>
    </citation>
    <scope>NUCLEOTIDE SEQUENCE [LARGE SCALE GENOMIC DNA]</scope>
    <source>
        <strain evidence="7 8">T81</strain>
    </source>
</reference>
<keyword evidence="1" id="KW-0004">4Fe-4S</keyword>
<dbReference type="Pfam" id="PF00384">
    <property type="entry name" value="Molybdopterin"/>
    <property type="match status" value="1"/>
</dbReference>
<dbReference type="GO" id="GO:0046872">
    <property type="term" value="F:metal ion binding"/>
    <property type="evidence" value="ECO:0007669"/>
    <property type="project" value="UniProtKB-KW"/>
</dbReference>
<keyword evidence="4" id="KW-0411">Iron-sulfur</keyword>
<dbReference type="Gene3D" id="3.40.228.10">
    <property type="entry name" value="Dimethylsulfoxide Reductase, domain 2"/>
    <property type="match status" value="1"/>
</dbReference>
<gene>
    <name evidence="7" type="ORF">A4R35_03795</name>
</gene>
<dbReference type="GO" id="GO:0003954">
    <property type="term" value="F:NADH dehydrogenase activity"/>
    <property type="evidence" value="ECO:0007669"/>
    <property type="project" value="TreeGrafter"/>
</dbReference>
<dbReference type="GO" id="GO:0043546">
    <property type="term" value="F:molybdopterin cofactor binding"/>
    <property type="evidence" value="ECO:0007669"/>
    <property type="project" value="InterPro"/>
</dbReference>
<dbReference type="InterPro" id="IPR009010">
    <property type="entry name" value="Asp_de-COase-like_dom_sf"/>
</dbReference>
<name>A0A328VHU5_9CHLR</name>
<keyword evidence="8" id="KW-1185">Reference proteome</keyword>
<evidence type="ECO:0000313" key="8">
    <source>
        <dbReference type="Proteomes" id="UP000248706"/>
    </source>
</evidence>
<evidence type="ECO:0000256" key="1">
    <source>
        <dbReference type="ARBA" id="ARBA00022485"/>
    </source>
</evidence>
<dbReference type="CDD" id="cd00508">
    <property type="entry name" value="MopB_CT_Fdh-Nap-like"/>
    <property type="match status" value="1"/>
</dbReference>
<dbReference type="InterPro" id="IPR050123">
    <property type="entry name" value="Prok_molybdopt-oxidoreductase"/>
</dbReference>
<dbReference type="GO" id="GO:0022904">
    <property type="term" value="P:respiratory electron transport chain"/>
    <property type="evidence" value="ECO:0007669"/>
    <property type="project" value="TreeGrafter"/>
</dbReference>
<evidence type="ECO:0000259" key="6">
    <source>
        <dbReference type="SMART" id="SM00926"/>
    </source>
</evidence>
<dbReference type="GO" id="GO:0051539">
    <property type="term" value="F:4 iron, 4 sulfur cluster binding"/>
    <property type="evidence" value="ECO:0007669"/>
    <property type="project" value="UniProtKB-KW"/>
</dbReference>
<dbReference type="InterPro" id="IPR006963">
    <property type="entry name" value="Mopterin_OxRdtase_4Fe-4S_dom"/>
</dbReference>
<dbReference type="PANTHER" id="PTHR43105:SF10">
    <property type="entry name" value="NADH-QUINONE OXIDOREDUCTASE SUBUNIT G"/>
    <property type="match status" value="1"/>
</dbReference>
<evidence type="ECO:0000256" key="5">
    <source>
        <dbReference type="SAM" id="MobiDB-lite"/>
    </source>
</evidence>
<dbReference type="GO" id="GO:0016020">
    <property type="term" value="C:membrane"/>
    <property type="evidence" value="ECO:0007669"/>
    <property type="project" value="TreeGrafter"/>
</dbReference>
<dbReference type="AlphaFoldDB" id="A0A328VHU5"/>
<dbReference type="SUPFAM" id="SSF50692">
    <property type="entry name" value="ADC-like"/>
    <property type="match status" value="1"/>
</dbReference>
<sequence>MALQLRRETSSGSNSVATHCPYCAFQCGMLLGGGPQQLWIEGDRGFPVNKGGLCLKGWTAPQTLAHPERLQTPLKRQPDGRLLPISWDEALDSIVQHIHITQQRYGKEAVGVFGSGALTNEEAYLLGKFARLALNTSQIDYNGRFCMSSAAEAMNRAFGLDRGLPFPLEDLAQAEVILLAGSNIAETMPPLMQYLDRQQRAGGLLITVDPRHSLTARSGRRHLQLTPGSDAVLANGLLHVLIRDGLVDEDYIAQRTSHFDAARAMAAAYWPERVERLTGVPERDLTEVAHLLGHARSAIILTGRGVEQQRQGVTNVLAYINVALALGLVGKPGSGFGSLTGQGNGQGGREHGQKANQLPGYRRIDDPTARATIARVWGIDEGELPGPGRSAYELLTSLGTPEGVRCLFVMGSNLVVSAPNALHIEERLAALDCLIVCDFFLSETARLATIVLPVTQWAEEEGTLTNLEGRVIHRRRAFAPPAGVWDEITLLCELARRLGKGQYFPFRNAREVFEELRRASAGGLADYAGITYEKIDAQQGVFWPCPTPEHPGTPRLFADGFPTADGRARFHVTHYQGPGEEPDRDYPLYLSTGRILAHYQSGSQTRRISQLRALSPEPLIEIHPTTAREHGLSEGDLALLSTRRASMRGRITINEAIREDTLFVPFHWGDVQAVNRLTSSALDPISRMPEFKVCAARIERLASPGE</sequence>
<dbReference type="SUPFAM" id="SSF53706">
    <property type="entry name" value="Formate dehydrogenase/DMSO reductase, domains 1-3"/>
    <property type="match status" value="1"/>
</dbReference>
<dbReference type="InterPro" id="IPR006656">
    <property type="entry name" value="Mopterin_OxRdtase"/>
</dbReference>
<feature type="domain" description="4Fe-4S Mo/W bis-MGD-type" evidence="6">
    <location>
        <begin position="13"/>
        <end position="66"/>
    </location>
</feature>
<evidence type="ECO:0000256" key="4">
    <source>
        <dbReference type="ARBA" id="ARBA00023014"/>
    </source>
</evidence>
<comment type="caution">
    <text evidence="7">The sequence shown here is derived from an EMBL/GenBank/DDBJ whole genome shotgun (WGS) entry which is preliminary data.</text>
</comment>
<accession>A0A328VHU5</accession>
<dbReference type="Gene3D" id="3.40.50.740">
    <property type="match status" value="1"/>
</dbReference>
<keyword evidence="2" id="KW-0479">Metal-binding</keyword>
<protein>
    <submittedName>
        <fullName evidence="7">Nitrite reductase</fullName>
    </submittedName>
</protein>
<dbReference type="EMBL" id="MCIF01000002">
    <property type="protein sequence ID" value="RAQ94644.1"/>
    <property type="molecule type" value="Genomic_DNA"/>
</dbReference>
<dbReference type="Proteomes" id="UP000248706">
    <property type="component" value="Unassembled WGS sequence"/>
</dbReference>
<dbReference type="SMART" id="SM00926">
    <property type="entry name" value="Molybdop_Fe4S4"/>
    <property type="match status" value="1"/>
</dbReference>
<keyword evidence="3" id="KW-0408">Iron</keyword>
<dbReference type="Pfam" id="PF01568">
    <property type="entry name" value="Molydop_binding"/>
    <property type="match status" value="1"/>
</dbReference>